<evidence type="ECO:0000313" key="12">
    <source>
        <dbReference type="Proteomes" id="UP000734854"/>
    </source>
</evidence>
<proteinExistence type="predicted"/>
<accession>A0A8J5L5B4</accession>
<keyword evidence="12" id="KW-1185">Reference proteome</keyword>
<dbReference type="Gene3D" id="3.30.200.20">
    <property type="entry name" value="Phosphorylase Kinase, domain 1"/>
    <property type="match status" value="1"/>
</dbReference>
<evidence type="ECO:0000256" key="6">
    <source>
        <dbReference type="ARBA" id="ARBA00022840"/>
    </source>
</evidence>
<evidence type="ECO:0000256" key="2">
    <source>
        <dbReference type="ARBA" id="ARBA00022527"/>
    </source>
</evidence>
<protein>
    <recommendedName>
        <fullName evidence="1">non-specific serine/threonine protein kinase</fullName>
        <ecNumber evidence="1">2.7.11.1</ecNumber>
    </recommendedName>
</protein>
<dbReference type="GO" id="GO:0004674">
    <property type="term" value="F:protein serine/threonine kinase activity"/>
    <property type="evidence" value="ECO:0007669"/>
    <property type="project" value="UniProtKB-KW"/>
</dbReference>
<feature type="domain" description="AGC-kinase C-terminal" evidence="10">
    <location>
        <begin position="254"/>
        <end position="303"/>
    </location>
</feature>
<dbReference type="AlphaFoldDB" id="A0A8J5L5B4"/>
<dbReference type="Gene3D" id="1.10.510.10">
    <property type="entry name" value="Transferase(Phosphotransferase) domain 1"/>
    <property type="match status" value="2"/>
</dbReference>
<gene>
    <name evidence="11" type="ORF">ZIOFF_041144</name>
</gene>
<dbReference type="PROSITE" id="PS51285">
    <property type="entry name" value="AGC_KINASE_CTER"/>
    <property type="match status" value="1"/>
</dbReference>
<evidence type="ECO:0000256" key="7">
    <source>
        <dbReference type="ARBA" id="ARBA00047899"/>
    </source>
</evidence>
<evidence type="ECO:0000313" key="11">
    <source>
        <dbReference type="EMBL" id="KAG6501265.1"/>
    </source>
</evidence>
<keyword evidence="6" id="KW-0067">ATP-binding</keyword>
<keyword evidence="5" id="KW-0418">Kinase</keyword>
<evidence type="ECO:0000256" key="5">
    <source>
        <dbReference type="ARBA" id="ARBA00022777"/>
    </source>
</evidence>
<dbReference type="SUPFAM" id="SSF56112">
    <property type="entry name" value="Protein kinase-like (PK-like)"/>
    <property type="match status" value="1"/>
</dbReference>
<sequence>MSTDQAQSDPSLLETMTKLDLIRLHIKPKVVLVRLCREKSSYSMKKLRKSEMVSGGEVGHVRAERNLFAEVASYYIVNLYCSFQGDEYLYLIKEYLPGGDMMTLLIIEDTLLKLLLDFGLCKLIDCSKLSILKEDEPMPDENIRESRDIDGFSDKHNDNIWKSPQEAFSMVGTRDYVAPEVLLKKGYGMECDCFPPYARHKTEYCAYWRNQLKFPKDSILSPEAKDLICRLLCDVEHRPGSGGADQIKAHPWFKEVAWDKLYEMYAAFKPEVNGELDIQNFLKYDEVVFLSVLHYLVLLVRSD</sequence>
<comment type="catalytic activity">
    <reaction evidence="7">
        <text>L-threonyl-[protein] + ATP = O-phospho-L-threonyl-[protein] + ADP + H(+)</text>
        <dbReference type="Rhea" id="RHEA:46608"/>
        <dbReference type="Rhea" id="RHEA-COMP:11060"/>
        <dbReference type="Rhea" id="RHEA-COMP:11605"/>
        <dbReference type="ChEBI" id="CHEBI:15378"/>
        <dbReference type="ChEBI" id="CHEBI:30013"/>
        <dbReference type="ChEBI" id="CHEBI:30616"/>
        <dbReference type="ChEBI" id="CHEBI:61977"/>
        <dbReference type="ChEBI" id="CHEBI:456216"/>
        <dbReference type="EC" id="2.7.11.1"/>
    </reaction>
</comment>
<evidence type="ECO:0000256" key="1">
    <source>
        <dbReference type="ARBA" id="ARBA00012513"/>
    </source>
</evidence>
<evidence type="ECO:0000256" key="8">
    <source>
        <dbReference type="ARBA" id="ARBA00048679"/>
    </source>
</evidence>
<dbReference type="GO" id="GO:0035556">
    <property type="term" value="P:intracellular signal transduction"/>
    <property type="evidence" value="ECO:0007669"/>
    <property type="project" value="TreeGrafter"/>
</dbReference>
<dbReference type="InterPro" id="IPR050236">
    <property type="entry name" value="Ser_Thr_kinase_AGC"/>
</dbReference>
<dbReference type="EMBL" id="JACMSC010000011">
    <property type="protein sequence ID" value="KAG6501265.1"/>
    <property type="molecule type" value="Genomic_DNA"/>
</dbReference>
<evidence type="ECO:0000256" key="3">
    <source>
        <dbReference type="ARBA" id="ARBA00022679"/>
    </source>
</evidence>
<name>A0A8J5L5B4_ZINOF</name>
<feature type="domain" description="Protein kinase" evidence="9">
    <location>
        <begin position="1"/>
        <end position="253"/>
    </location>
</feature>
<comment type="catalytic activity">
    <reaction evidence="8">
        <text>L-seryl-[protein] + ATP = O-phospho-L-seryl-[protein] + ADP + H(+)</text>
        <dbReference type="Rhea" id="RHEA:17989"/>
        <dbReference type="Rhea" id="RHEA-COMP:9863"/>
        <dbReference type="Rhea" id="RHEA-COMP:11604"/>
        <dbReference type="ChEBI" id="CHEBI:15378"/>
        <dbReference type="ChEBI" id="CHEBI:29999"/>
        <dbReference type="ChEBI" id="CHEBI:30616"/>
        <dbReference type="ChEBI" id="CHEBI:83421"/>
        <dbReference type="ChEBI" id="CHEBI:456216"/>
        <dbReference type="EC" id="2.7.11.1"/>
    </reaction>
</comment>
<keyword evidence="3" id="KW-0808">Transferase</keyword>
<dbReference type="InterPro" id="IPR000961">
    <property type="entry name" value="AGC-kinase_C"/>
</dbReference>
<organism evidence="11 12">
    <name type="scientific">Zingiber officinale</name>
    <name type="common">Ginger</name>
    <name type="synonym">Amomum zingiber</name>
    <dbReference type="NCBI Taxonomy" id="94328"/>
    <lineage>
        <taxon>Eukaryota</taxon>
        <taxon>Viridiplantae</taxon>
        <taxon>Streptophyta</taxon>
        <taxon>Embryophyta</taxon>
        <taxon>Tracheophyta</taxon>
        <taxon>Spermatophyta</taxon>
        <taxon>Magnoliopsida</taxon>
        <taxon>Liliopsida</taxon>
        <taxon>Zingiberales</taxon>
        <taxon>Zingiberaceae</taxon>
        <taxon>Zingiber</taxon>
    </lineage>
</organism>
<evidence type="ECO:0000259" key="10">
    <source>
        <dbReference type="PROSITE" id="PS51285"/>
    </source>
</evidence>
<evidence type="ECO:0000256" key="4">
    <source>
        <dbReference type="ARBA" id="ARBA00022741"/>
    </source>
</evidence>
<dbReference type="PANTHER" id="PTHR24356:SF332">
    <property type="entry name" value="AGC (CAMP-DEPENDENT, CGMP-DEPENDENT AND PROTEIN KINASE C) KINASE FAMILY PROTEIN"/>
    <property type="match status" value="1"/>
</dbReference>
<keyword evidence="4" id="KW-0547">Nucleotide-binding</keyword>
<dbReference type="SMART" id="SM00220">
    <property type="entry name" value="S_TKc"/>
    <property type="match status" value="1"/>
</dbReference>
<dbReference type="InterPro" id="IPR000719">
    <property type="entry name" value="Prot_kinase_dom"/>
</dbReference>
<comment type="caution">
    <text evidence="11">The sequence shown here is derived from an EMBL/GenBank/DDBJ whole genome shotgun (WGS) entry which is preliminary data.</text>
</comment>
<dbReference type="InterPro" id="IPR011009">
    <property type="entry name" value="Kinase-like_dom_sf"/>
</dbReference>
<dbReference type="EC" id="2.7.11.1" evidence="1"/>
<dbReference type="PANTHER" id="PTHR24356">
    <property type="entry name" value="SERINE/THREONINE-PROTEIN KINASE"/>
    <property type="match status" value="1"/>
</dbReference>
<dbReference type="GO" id="GO:0005524">
    <property type="term" value="F:ATP binding"/>
    <property type="evidence" value="ECO:0007669"/>
    <property type="project" value="UniProtKB-KW"/>
</dbReference>
<reference evidence="11 12" key="1">
    <citation type="submission" date="2020-08" db="EMBL/GenBank/DDBJ databases">
        <title>Plant Genome Project.</title>
        <authorList>
            <person name="Zhang R.-G."/>
        </authorList>
    </citation>
    <scope>NUCLEOTIDE SEQUENCE [LARGE SCALE GENOMIC DNA]</scope>
    <source>
        <tissue evidence="11">Rhizome</tissue>
    </source>
</reference>
<dbReference type="PROSITE" id="PS50011">
    <property type="entry name" value="PROTEIN_KINASE_DOM"/>
    <property type="match status" value="1"/>
</dbReference>
<dbReference type="Proteomes" id="UP000734854">
    <property type="component" value="Unassembled WGS sequence"/>
</dbReference>
<evidence type="ECO:0000259" key="9">
    <source>
        <dbReference type="PROSITE" id="PS50011"/>
    </source>
</evidence>
<keyword evidence="2" id="KW-0723">Serine/threonine-protein kinase</keyword>